<dbReference type="PANTHER" id="PTHR30006:SF2">
    <property type="entry name" value="ABC TRANSPORTER SUBSTRATE-BINDING PROTEIN"/>
    <property type="match status" value="1"/>
</dbReference>
<organism evidence="3 4">
    <name type="scientific">Dethiosulfovibrio salsuginis</name>
    <dbReference type="NCBI Taxonomy" id="561720"/>
    <lineage>
        <taxon>Bacteria</taxon>
        <taxon>Thermotogati</taxon>
        <taxon>Synergistota</taxon>
        <taxon>Synergistia</taxon>
        <taxon>Synergistales</taxon>
        <taxon>Dethiosulfovibrionaceae</taxon>
        <taxon>Dethiosulfovibrio</taxon>
    </lineage>
</organism>
<dbReference type="GO" id="GO:0030288">
    <property type="term" value="C:outer membrane-bounded periplasmic space"/>
    <property type="evidence" value="ECO:0007669"/>
    <property type="project" value="TreeGrafter"/>
</dbReference>
<dbReference type="GO" id="GO:0030976">
    <property type="term" value="F:thiamine pyrophosphate binding"/>
    <property type="evidence" value="ECO:0007669"/>
    <property type="project" value="TreeGrafter"/>
</dbReference>
<feature type="signal peptide" evidence="2">
    <location>
        <begin position="1"/>
        <end position="22"/>
    </location>
</feature>
<accession>A0A1X7IG93</accession>
<dbReference type="InterPro" id="IPR026045">
    <property type="entry name" value="Ferric-bd"/>
</dbReference>
<evidence type="ECO:0000313" key="3">
    <source>
        <dbReference type="EMBL" id="SMG13775.1"/>
    </source>
</evidence>
<protein>
    <submittedName>
        <fullName evidence="3">Iron(III) transport system substrate-binding protein</fullName>
    </submittedName>
</protein>
<dbReference type="Gene3D" id="3.40.190.10">
    <property type="entry name" value="Periplasmic binding protein-like II"/>
    <property type="match status" value="2"/>
</dbReference>
<dbReference type="PIRSF" id="PIRSF002825">
    <property type="entry name" value="CfbpA"/>
    <property type="match status" value="1"/>
</dbReference>
<proteinExistence type="predicted"/>
<dbReference type="SUPFAM" id="SSF53850">
    <property type="entry name" value="Periplasmic binding protein-like II"/>
    <property type="match status" value="1"/>
</dbReference>
<gene>
    <name evidence="3" type="ORF">SAMN06275492_10234</name>
</gene>
<evidence type="ECO:0000313" key="4">
    <source>
        <dbReference type="Proteomes" id="UP000193355"/>
    </source>
</evidence>
<name>A0A1X7IG93_9BACT</name>
<dbReference type="CDD" id="cd13544">
    <property type="entry name" value="PBP2_Fbp_like_1"/>
    <property type="match status" value="1"/>
</dbReference>
<dbReference type="Pfam" id="PF13416">
    <property type="entry name" value="SBP_bac_8"/>
    <property type="match status" value="1"/>
</dbReference>
<evidence type="ECO:0000256" key="1">
    <source>
        <dbReference type="ARBA" id="ARBA00022729"/>
    </source>
</evidence>
<dbReference type="GO" id="GO:0030975">
    <property type="term" value="F:thiamine binding"/>
    <property type="evidence" value="ECO:0007669"/>
    <property type="project" value="TreeGrafter"/>
</dbReference>
<keyword evidence="4" id="KW-1185">Reference proteome</keyword>
<dbReference type="RefSeq" id="WP_234986089.1">
    <property type="nucleotide sequence ID" value="NZ_FXBB01000002.1"/>
</dbReference>
<dbReference type="GO" id="GO:0015888">
    <property type="term" value="P:thiamine transport"/>
    <property type="evidence" value="ECO:0007669"/>
    <property type="project" value="TreeGrafter"/>
</dbReference>
<dbReference type="EMBL" id="FXBB01000002">
    <property type="protein sequence ID" value="SMG13775.1"/>
    <property type="molecule type" value="Genomic_DNA"/>
</dbReference>
<keyword evidence="1 2" id="KW-0732">Signal</keyword>
<dbReference type="Proteomes" id="UP000193355">
    <property type="component" value="Unassembled WGS sequence"/>
</dbReference>
<dbReference type="PANTHER" id="PTHR30006">
    <property type="entry name" value="THIAMINE-BINDING PERIPLASMIC PROTEIN-RELATED"/>
    <property type="match status" value="1"/>
</dbReference>
<dbReference type="InterPro" id="IPR006059">
    <property type="entry name" value="SBP"/>
</dbReference>
<sequence length="335" mass="36585">MRKQVKSIAIACLVALGLTSMATYGEAKTLRAYTIWSERYAKAIFDAFTADTGVKVQWIRFSSGELQARLEAEKANPQVDVVFGNMAEAFVDGVAKGLFEPYSPKGSEVIPAEFKDKDGYWTGVALDPICFMTNGQFLKDKGLEAPASWEDLLNPAYGKKLQMADARTSGTAMYRILSLVQAMGEEKAFEYQVKLDSSVQTYTKSGAGGALPVARGQAAGGIFFLVDGLEMVQKGYDVVISYPKEGVVAGIEAMALVAGAKDPDLGRAFLDWASSERMQKLYGENEINLIPTNPDVPPATAELDMSSMKILPMDIAWAGENRERLVKKWVEEVVR</sequence>
<evidence type="ECO:0000256" key="2">
    <source>
        <dbReference type="SAM" id="SignalP"/>
    </source>
</evidence>
<dbReference type="STRING" id="561720.SAMN06275492_10234"/>
<feature type="chain" id="PRO_5012688266" evidence="2">
    <location>
        <begin position="23"/>
        <end position="335"/>
    </location>
</feature>
<dbReference type="AlphaFoldDB" id="A0A1X7IG93"/>
<reference evidence="4" key="1">
    <citation type="submission" date="2017-04" db="EMBL/GenBank/DDBJ databases">
        <authorList>
            <person name="Varghese N."/>
            <person name="Submissions S."/>
        </authorList>
    </citation>
    <scope>NUCLEOTIDE SEQUENCE [LARGE SCALE GENOMIC DNA]</scope>
    <source>
        <strain evidence="4">USBA 82</strain>
    </source>
</reference>